<dbReference type="PANTHER" id="PTHR33112">
    <property type="entry name" value="DOMAIN PROTEIN, PUTATIVE-RELATED"/>
    <property type="match status" value="1"/>
</dbReference>
<protein>
    <submittedName>
        <fullName evidence="3">Heterokaryon incompatibility protein-domain-containing protein</fullName>
    </submittedName>
</protein>
<dbReference type="InterPro" id="IPR038305">
    <property type="entry name" value="HeLo_sf"/>
</dbReference>
<accession>A0AAN6XVQ4</accession>
<dbReference type="Pfam" id="PF14479">
    <property type="entry name" value="HeLo"/>
    <property type="match status" value="1"/>
</dbReference>
<dbReference type="Gene3D" id="1.20.120.1020">
    <property type="entry name" value="Prion-inhibition and propagation, HeLo domain"/>
    <property type="match status" value="1"/>
</dbReference>
<dbReference type="Pfam" id="PF06985">
    <property type="entry name" value="HET"/>
    <property type="match status" value="1"/>
</dbReference>
<evidence type="ECO:0000313" key="3">
    <source>
        <dbReference type="EMBL" id="KAK4207798.1"/>
    </source>
</evidence>
<sequence length="918" mass="102647">MVLLGLTDLHLQSLDIPGLFAECVEILDITVRGRGFGREFGRVCLRLSLQKLRFIIWGEILGLLPGSDDGVCHPDAEIVELPEMRPALTELWYVVADAQVFTERLKVRHDASPQDEGSGGRFAMCRERLRESLRKEMKSWMAGRWSIHDLGGFGAVVDRITSCMDKLEGLTTGLGFLQAQQLEALVKQEVGALTDAASLHLLQDIGLHQPSSAVSSVLQESLNNHSTESQATEHIDKSQSLAPLPNLSTGLCEACSIISLEMILGGFRHALDFDQIQTSKDKCRFCAMMIHAYDAQICINHPTLPACDKTHRGRLTWAISANGPGTRQGLFKLDSSHYSQYVGIYVPEESSLFRNGTITQRDLQPADSPRNMRLLHSWLEDCRLNHDECRHGSYSGKAFDDLSSSATLPFRIIDVGPSDGSQPARLVTTTDAQTTGRYLTLSHCWGKISPTKTTQAIVAEWHVSLPEDDQLSKTFQDAIWLTRSLGERFLWIDSLCIVQDDPLDLEAQIGEMGAIFERSYCTIAAVDAKGLDSSGPDSGLFLSGRGDDKNPVVRLSLLDSTNGDTHEVFLQHIPTDRVYPFHIQLQAKAWHTRGWIFQEKELARRCIFFTQDVVAWRCNRYWETEQTGIPERREGRPAVLRLDEYILGGLSDEADHVMRRLWQRCVEEYSEKKLTYISDKGNALVGLEERLTARCQAAFHFGLLVYGSNQVLCSQLLWLSVPGRGRGVSSDKFFACPSWSWMAVNGQVKWTNTDYLVYPELLSEVGFGEKGELCISGPCRTVTVGPPIGDVEISIGRFCDTERWPPELHFGWSDAVLDSSTNFVLAEDGGERIGWIALDVAEEPVEIIASPVMRYLREDDEEEPVCIDFLALAKAPRLPGGLAVVGERERYNRVGRGRLLIGAFVWLEACRKHEFIVE</sequence>
<dbReference type="PANTHER" id="PTHR33112:SF16">
    <property type="entry name" value="HETEROKARYON INCOMPATIBILITY DOMAIN-CONTAINING PROTEIN"/>
    <property type="match status" value="1"/>
</dbReference>
<feature type="domain" description="Prion-inhibition and propagation HeLo" evidence="2">
    <location>
        <begin position="18"/>
        <end position="202"/>
    </location>
</feature>
<comment type="caution">
    <text evidence="3">The sequence shown here is derived from an EMBL/GenBank/DDBJ whole genome shotgun (WGS) entry which is preliminary data.</text>
</comment>
<proteinExistence type="predicted"/>
<feature type="domain" description="Heterokaryon incompatibility" evidence="1">
    <location>
        <begin position="438"/>
        <end position="599"/>
    </location>
</feature>
<evidence type="ECO:0000313" key="4">
    <source>
        <dbReference type="Proteomes" id="UP001301769"/>
    </source>
</evidence>
<organism evidence="3 4">
    <name type="scientific">Rhypophila decipiens</name>
    <dbReference type="NCBI Taxonomy" id="261697"/>
    <lineage>
        <taxon>Eukaryota</taxon>
        <taxon>Fungi</taxon>
        <taxon>Dikarya</taxon>
        <taxon>Ascomycota</taxon>
        <taxon>Pezizomycotina</taxon>
        <taxon>Sordariomycetes</taxon>
        <taxon>Sordariomycetidae</taxon>
        <taxon>Sordariales</taxon>
        <taxon>Naviculisporaceae</taxon>
        <taxon>Rhypophila</taxon>
    </lineage>
</organism>
<reference evidence="3" key="1">
    <citation type="journal article" date="2023" name="Mol. Phylogenet. Evol.">
        <title>Genome-scale phylogeny and comparative genomics of the fungal order Sordariales.</title>
        <authorList>
            <person name="Hensen N."/>
            <person name="Bonometti L."/>
            <person name="Westerberg I."/>
            <person name="Brannstrom I.O."/>
            <person name="Guillou S."/>
            <person name="Cros-Aarteil S."/>
            <person name="Calhoun S."/>
            <person name="Haridas S."/>
            <person name="Kuo A."/>
            <person name="Mondo S."/>
            <person name="Pangilinan J."/>
            <person name="Riley R."/>
            <person name="LaButti K."/>
            <person name="Andreopoulos B."/>
            <person name="Lipzen A."/>
            <person name="Chen C."/>
            <person name="Yan M."/>
            <person name="Daum C."/>
            <person name="Ng V."/>
            <person name="Clum A."/>
            <person name="Steindorff A."/>
            <person name="Ohm R.A."/>
            <person name="Martin F."/>
            <person name="Silar P."/>
            <person name="Natvig D.O."/>
            <person name="Lalanne C."/>
            <person name="Gautier V."/>
            <person name="Ament-Velasquez S.L."/>
            <person name="Kruys A."/>
            <person name="Hutchinson M.I."/>
            <person name="Powell A.J."/>
            <person name="Barry K."/>
            <person name="Miller A.N."/>
            <person name="Grigoriev I.V."/>
            <person name="Debuchy R."/>
            <person name="Gladieux P."/>
            <person name="Hiltunen Thoren M."/>
            <person name="Johannesson H."/>
        </authorList>
    </citation>
    <scope>NUCLEOTIDE SEQUENCE</scope>
    <source>
        <strain evidence="3">PSN293</strain>
    </source>
</reference>
<dbReference type="Proteomes" id="UP001301769">
    <property type="component" value="Unassembled WGS sequence"/>
</dbReference>
<dbReference type="AlphaFoldDB" id="A0AAN6XVQ4"/>
<name>A0AAN6XVQ4_9PEZI</name>
<dbReference type="EMBL" id="MU858273">
    <property type="protein sequence ID" value="KAK4207798.1"/>
    <property type="molecule type" value="Genomic_DNA"/>
</dbReference>
<dbReference type="InterPro" id="IPR010730">
    <property type="entry name" value="HET"/>
</dbReference>
<dbReference type="InterPro" id="IPR029498">
    <property type="entry name" value="HeLo_dom"/>
</dbReference>
<keyword evidence="4" id="KW-1185">Reference proteome</keyword>
<reference evidence="3" key="2">
    <citation type="submission" date="2023-05" db="EMBL/GenBank/DDBJ databases">
        <authorList>
            <consortium name="Lawrence Berkeley National Laboratory"/>
            <person name="Steindorff A."/>
            <person name="Hensen N."/>
            <person name="Bonometti L."/>
            <person name="Westerberg I."/>
            <person name="Brannstrom I.O."/>
            <person name="Guillou S."/>
            <person name="Cros-Aarteil S."/>
            <person name="Calhoun S."/>
            <person name="Haridas S."/>
            <person name="Kuo A."/>
            <person name="Mondo S."/>
            <person name="Pangilinan J."/>
            <person name="Riley R."/>
            <person name="Labutti K."/>
            <person name="Andreopoulos B."/>
            <person name="Lipzen A."/>
            <person name="Chen C."/>
            <person name="Yanf M."/>
            <person name="Daum C."/>
            <person name="Ng V."/>
            <person name="Clum A."/>
            <person name="Ohm R."/>
            <person name="Martin F."/>
            <person name="Silar P."/>
            <person name="Natvig D."/>
            <person name="Lalanne C."/>
            <person name="Gautier V."/>
            <person name="Ament-Velasquez S.L."/>
            <person name="Kruys A."/>
            <person name="Hutchinson M.I."/>
            <person name="Powell A.J."/>
            <person name="Barry K."/>
            <person name="Miller A.N."/>
            <person name="Grigoriev I.V."/>
            <person name="Debuchy R."/>
            <person name="Gladieux P."/>
            <person name="Thoren M.H."/>
            <person name="Johannesson H."/>
        </authorList>
    </citation>
    <scope>NUCLEOTIDE SEQUENCE</scope>
    <source>
        <strain evidence="3">PSN293</strain>
    </source>
</reference>
<evidence type="ECO:0000259" key="2">
    <source>
        <dbReference type="Pfam" id="PF14479"/>
    </source>
</evidence>
<evidence type="ECO:0000259" key="1">
    <source>
        <dbReference type="Pfam" id="PF06985"/>
    </source>
</evidence>
<gene>
    <name evidence="3" type="ORF">QBC37DRAFT_432889</name>
</gene>